<dbReference type="InterPro" id="IPR000160">
    <property type="entry name" value="GGDEF_dom"/>
</dbReference>
<comment type="caution">
    <text evidence="5">The sequence shown here is derived from an EMBL/GenBank/DDBJ whole genome shotgun (WGS) entry which is preliminary data.</text>
</comment>
<dbReference type="RefSeq" id="WP_183751834.1">
    <property type="nucleotide sequence ID" value="NZ_JACICC010000003.1"/>
</dbReference>
<comment type="catalytic activity">
    <reaction evidence="2">
        <text>2 GTP = 3',3'-c-di-GMP + 2 diphosphate</text>
        <dbReference type="Rhea" id="RHEA:24898"/>
        <dbReference type="ChEBI" id="CHEBI:33019"/>
        <dbReference type="ChEBI" id="CHEBI:37565"/>
        <dbReference type="ChEBI" id="CHEBI:58805"/>
        <dbReference type="EC" id="2.7.7.65"/>
    </reaction>
</comment>
<sequence length="396" mass="43777">MLIDPLTLRAVSIPAHFLLGVLLLYSWRRSHRNYGFLFLGIFFSASALFEIIVTYADNIGVFYVRDIGLVLLLAAYGIAWQAARRFEGRSIGIVSAISGAVVWLVFSFFASGDLLIIGRNIAITVLPFVYCNLAAYELYRGRHEYLHSRMALCGLLAAKSLISVTWLIVFSVGAFQDGNLTPALLSEEWSTPLQMLSLLANTAIAFLTLSLLRERLEAEHAAQTQVDPLTGLGNRRALSTFAQRNLRRRAMDDTPLCVALIDLDHFKQINDTYGHLVGDDVLQEFAKRGSSKLRASDALFRIGGEEFLCVVQAAEEHDASRVVERIRGTMKDYGLGKGDVTHAVTMSVGIACSRRVGYALEDLMRASDSAMYSAKNAGRDQVHIYISEGQTSRITP</sequence>
<dbReference type="NCBIfam" id="TIGR00254">
    <property type="entry name" value="GGDEF"/>
    <property type="match status" value="1"/>
</dbReference>
<feature type="domain" description="GGDEF" evidence="4">
    <location>
        <begin position="254"/>
        <end position="387"/>
    </location>
</feature>
<keyword evidence="6" id="KW-1185">Reference proteome</keyword>
<feature type="transmembrane region" description="Helical" evidence="3">
    <location>
        <begin position="116"/>
        <end position="139"/>
    </location>
</feature>
<name>A0A7W6EGT3_9HYPH</name>
<feature type="transmembrane region" description="Helical" evidence="3">
    <location>
        <begin position="62"/>
        <end position="79"/>
    </location>
</feature>
<dbReference type="EMBL" id="JACICC010000003">
    <property type="protein sequence ID" value="MBB3809615.1"/>
    <property type="molecule type" value="Genomic_DNA"/>
</dbReference>
<dbReference type="PROSITE" id="PS50887">
    <property type="entry name" value="GGDEF"/>
    <property type="match status" value="1"/>
</dbReference>
<organism evidence="5 6">
    <name type="scientific">Pseudochelatococcus contaminans</name>
    <dbReference type="NCBI Taxonomy" id="1538103"/>
    <lineage>
        <taxon>Bacteria</taxon>
        <taxon>Pseudomonadati</taxon>
        <taxon>Pseudomonadota</taxon>
        <taxon>Alphaproteobacteria</taxon>
        <taxon>Hyphomicrobiales</taxon>
        <taxon>Chelatococcaceae</taxon>
        <taxon>Pseudochelatococcus</taxon>
    </lineage>
</organism>
<dbReference type="InterPro" id="IPR029787">
    <property type="entry name" value="Nucleotide_cyclase"/>
</dbReference>
<accession>A0A7W6EGT3</accession>
<feature type="transmembrane region" description="Helical" evidence="3">
    <location>
        <begin position="6"/>
        <end position="27"/>
    </location>
</feature>
<keyword evidence="3" id="KW-1133">Transmembrane helix</keyword>
<dbReference type="GO" id="GO:0043709">
    <property type="term" value="P:cell adhesion involved in single-species biofilm formation"/>
    <property type="evidence" value="ECO:0007669"/>
    <property type="project" value="TreeGrafter"/>
</dbReference>
<proteinExistence type="predicted"/>
<evidence type="ECO:0000256" key="1">
    <source>
        <dbReference type="ARBA" id="ARBA00012528"/>
    </source>
</evidence>
<feature type="transmembrane region" description="Helical" evidence="3">
    <location>
        <begin position="195"/>
        <end position="212"/>
    </location>
</feature>
<dbReference type="PANTHER" id="PTHR45138:SF9">
    <property type="entry name" value="DIGUANYLATE CYCLASE DGCM-RELATED"/>
    <property type="match status" value="1"/>
</dbReference>
<dbReference type="GO" id="GO:1902201">
    <property type="term" value="P:negative regulation of bacterial-type flagellum-dependent cell motility"/>
    <property type="evidence" value="ECO:0007669"/>
    <property type="project" value="TreeGrafter"/>
</dbReference>
<reference evidence="5 6" key="1">
    <citation type="submission" date="2020-08" db="EMBL/GenBank/DDBJ databases">
        <title>Genomic Encyclopedia of Type Strains, Phase IV (KMG-IV): sequencing the most valuable type-strain genomes for metagenomic binning, comparative biology and taxonomic classification.</title>
        <authorList>
            <person name="Goeker M."/>
        </authorList>
    </citation>
    <scope>NUCLEOTIDE SEQUENCE [LARGE SCALE GENOMIC DNA]</scope>
    <source>
        <strain evidence="5 6">DSM 28760</strain>
    </source>
</reference>
<dbReference type="SUPFAM" id="SSF55073">
    <property type="entry name" value="Nucleotide cyclase"/>
    <property type="match status" value="1"/>
</dbReference>
<gene>
    <name evidence="5" type="ORF">FHS81_001697</name>
</gene>
<feature type="transmembrane region" description="Helical" evidence="3">
    <location>
        <begin position="34"/>
        <end position="56"/>
    </location>
</feature>
<keyword evidence="3" id="KW-0812">Transmembrane</keyword>
<dbReference type="Pfam" id="PF00990">
    <property type="entry name" value="GGDEF"/>
    <property type="match status" value="1"/>
</dbReference>
<dbReference type="Proteomes" id="UP000537592">
    <property type="component" value="Unassembled WGS sequence"/>
</dbReference>
<evidence type="ECO:0000313" key="5">
    <source>
        <dbReference type="EMBL" id="MBB3809615.1"/>
    </source>
</evidence>
<dbReference type="FunFam" id="3.30.70.270:FF:000001">
    <property type="entry name" value="Diguanylate cyclase domain protein"/>
    <property type="match status" value="1"/>
</dbReference>
<dbReference type="GO" id="GO:0005886">
    <property type="term" value="C:plasma membrane"/>
    <property type="evidence" value="ECO:0007669"/>
    <property type="project" value="TreeGrafter"/>
</dbReference>
<dbReference type="CDD" id="cd01949">
    <property type="entry name" value="GGDEF"/>
    <property type="match status" value="1"/>
</dbReference>
<feature type="transmembrane region" description="Helical" evidence="3">
    <location>
        <begin position="151"/>
        <end position="175"/>
    </location>
</feature>
<evidence type="ECO:0000259" key="4">
    <source>
        <dbReference type="PROSITE" id="PS50887"/>
    </source>
</evidence>
<dbReference type="EC" id="2.7.7.65" evidence="1"/>
<evidence type="ECO:0000313" key="6">
    <source>
        <dbReference type="Proteomes" id="UP000537592"/>
    </source>
</evidence>
<dbReference type="PANTHER" id="PTHR45138">
    <property type="entry name" value="REGULATORY COMPONENTS OF SENSORY TRANSDUCTION SYSTEM"/>
    <property type="match status" value="1"/>
</dbReference>
<dbReference type="InterPro" id="IPR050469">
    <property type="entry name" value="Diguanylate_Cyclase"/>
</dbReference>
<dbReference type="Gene3D" id="3.30.70.270">
    <property type="match status" value="1"/>
</dbReference>
<dbReference type="SMART" id="SM00267">
    <property type="entry name" value="GGDEF"/>
    <property type="match status" value="1"/>
</dbReference>
<evidence type="ECO:0000256" key="3">
    <source>
        <dbReference type="SAM" id="Phobius"/>
    </source>
</evidence>
<evidence type="ECO:0000256" key="2">
    <source>
        <dbReference type="ARBA" id="ARBA00034247"/>
    </source>
</evidence>
<dbReference type="GO" id="GO:0052621">
    <property type="term" value="F:diguanylate cyclase activity"/>
    <property type="evidence" value="ECO:0007669"/>
    <property type="project" value="UniProtKB-EC"/>
</dbReference>
<dbReference type="AlphaFoldDB" id="A0A7W6EGT3"/>
<protein>
    <recommendedName>
        <fullName evidence="1">diguanylate cyclase</fullName>
        <ecNumber evidence="1">2.7.7.65</ecNumber>
    </recommendedName>
</protein>
<feature type="transmembrane region" description="Helical" evidence="3">
    <location>
        <begin position="91"/>
        <end position="110"/>
    </location>
</feature>
<dbReference type="InterPro" id="IPR043128">
    <property type="entry name" value="Rev_trsase/Diguanyl_cyclase"/>
</dbReference>
<keyword evidence="3" id="KW-0472">Membrane</keyword>